<dbReference type="EMBL" id="JACSEA010000004">
    <property type="protein sequence ID" value="KAF7402581.1"/>
    <property type="molecule type" value="Genomic_DNA"/>
</dbReference>
<protein>
    <submittedName>
        <fullName evidence="1">Uncharacterized protein</fullName>
    </submittedName>
</protein>
<accession>A0A834KB91</accession>
<name>A0A834KB91_VESVU</name>
<gene>
    <name evidence="1" type="ORF">HZH66_004848</name>
</gene>
<proteinExistence type="predicted"/>
<dbReference type="AlphaFoldDB" id="A0A834KB91"/>
<sequence length="243" mass="28929">MLKNKRDQFKNIVESKKLKHIKSVGRIFLSEPFVSINYKNVISHRKIKSEAIIDSNINYDDLCGPWFCTYNPIHDHYDLLVPKLCVWEFISFKDIAFVKEHQQDKDVILSFFKSKFSKYIFEERNDIFPKIVWEIFEITRDNLFSIKCVFASIGLFYLTHRYFLSNLWYTMEDTYNFFCSTLLLHTVLNPPKSDEIFNLDECKLLFEVFHTVYMENLALLRLACLPRYNLKMSLDGVTTYLAA</sequence>
<keyword evidence="2" id="KW-1185">Reference proteome</keyword>
<dbReference type="InterPro" id="IPR032727">
    <property type="entry name" value="CLAMP"/>
</dbReference>
<comment type="caution">
    <text evidence="1">The sequence shown here is derived from an EMBL/GenBank/DDBJ whole genome shotgun (WGS) entry which is preliminary data.</text>
</comment>
<evidence type="ECO:0000313" key="2">
    <source>
        <dbReference type="Proteomes" id="UP000614350"/>
    </source>
</evidence>
<dbReference type="Pfam" id="PF14769">
    <property type="entry name" value="CLAMP"/>
    <property type="match status" value="1"/>
</dbReference>
<evidence type="ECO:0000313" key="1">
    <source>
        <dbReference type="EMBL" id="KAF7402581.1"/>
    </source>
</evidence>
<organism evidence="1 2">
    <name type="scientific">Vespula vulgaris</name>
    <name type="common">Yellow jacket</name>
    <name type="synonym">Wasp</name>
    <dbReference type="NCBI Taxonomy" id="7454"/>
    <lineage>
        <taxon>Eukaryota</taxon>
        <taxon>Metazoa</taxon>
        <taxon>Ecdysozoa</taxon>
        <taxon>Arthropoda</taxon>
        <taxon>Hexapoda</taxon>
        <taxon>Insecta</taxon>
        <taxon>Pterygota</taxon>
        <taxon>Neoptera</taxon>
        <taxon>Endopterygota</taxon>
        <taxon>Hymenoptera</taxon>
        <taxon>Apocrita</taxon>
        <taxon>Aculeata</taxon>
        <taxon>Vespoidea</taxon>
        <taxon>Vespidae</taxon>
        <taxon>Vespinae</taxon>
        <taxon>Vespula</taxon>
    </lineage>
</organism>
<dbReference type="Proteomes" id="UP000614350">
    <property type="component" value="Unassembled WGS sequence"/>
</dbReference>
<reference evidence="1" key="1">
    <citation type="journal article" date="2020" name="G3 (Bethesda)">
        <title>High-Quality Assemblies for Three Invasive Social Wasps from the &lt;i&gt;Vespula&lt;/i&gt; Genus.</title>
        <authorList>
            <person name="Harrop T.W.R."/>
            <person name="Guhlin J."/>
            <person name="McLaughlin G.M."/>
            <person name="Permina E."/>
            <person name="Stockwell P."/>
            <person name="Gilligan J."/>
            <person name="Le Lec M.F."/>
            <person name="Gruber M.A.M."/>
            <person name="Quinn O."/>
            <person name="Lovegrove M."/>
            <person name="Duncan E.J."/>
            <person name="Remnant E.J."/>
            <person name="Van Eeckhoven J."/>
            <person name="Graham B."/>
            <person name="Knapp R.A."/>
            <person name="Langford K.W."/>
            <person name="Kronenberg Z."/>
            <person name="Press M.O."/>
            <person name="Eacker S.M."/>
            <person name="Wilson-Rankin E.E."/>
            <person name="Purcell J."/>
            <person name="Lester P.J."/>
            <person name="Dearden P.K."/>
        </authorList>
    </citation>
    <scope>NUCLEOTIDE SEQUENCE</scope>
    <source>
        <strain evidence="1">Marl-1</strain>
    </source>
</reference>